<gene>
    <name evidence="1" type="ORF">ABVT43_01620</name>
</gene>
<dbReference type="RefSeq" id="WP_353873352.1">
    <property type="nucleotide sequence ID" value="NZ_JBEVCJ010000001.1"/>
</dbReference>
<comment type="caution">
    <text evidence="1">The sequence shown here is derived from an EMBL/GenBank/DDBJ whole genome shotgun (WGS) entry which is preliminary data.</text>
</comment>
<keyword evidence="2" id="KW-1185">Reference proteome</keyword>
<organism evidence="1 2">
    <name type="scientific">Aliikangiella maris</name>
    <dbReference type="NCBI Taxonomy" id="3162458"/>
    <lineage>
        <taxon>Bacteria</taxon>
        <taxon>Pseudomonadati</taxon>
        <taxon>Pseudomonadota</taxon>
        <taxon>Gammaproteobacteria</taxon>
        <taxon>Oceanospirillales</taxon>
        <taxon>Pleioneaceae</taxon>
        <taxon>Aliikangiella</taxon>
    </lineage>
</organism>
<proteinExistence type="predicted"/>
<evidence type="ECO:0000313" key="2">
    <source>
        <dbReference type="Proteomes" id="UP001548189"/>
    </source>
</evidence>
<sequence>MDKVIRSVSEEYLLRLGSNETQVKAIKYALGIDSSLTSEELFENLTYPSKRLDGIETKLEEHHYQYLLHNTPAPNYTKNTLSGTWFKVSNLFGKLLAIAGKDQKYGHHETQLFKLINDLCPLDAPSKEYVNVTLLLPNQEIKGSEEPQHHELEGYNAKWQWYKLRKNQVKSQIESDPTWSLKLFLAFSFMGLANTSIDKKNGSKLLYNLLNTSNSLNDFHFYDSALYRDWIETNGTAPERVDNIFTQTLDNSAYLTVSDKLANAVDEPALVKLLALPSVELKTKKQIQFASTSALKDRGRKDPSHFINSAKNIRLALNYLFCMTSGTAITLQIPIEPVGAKMKHWQLNTPMVIAPIGLVKFIEDVKKKKTANKPEEYDVSTLPTNEDGSAIQYNDLENMTDSQMHKLMADTLAKSINVNDDADLLGQIYRSMPRIDPDEAW</sequence>
<evidence type="ECO:0008006" key="3">
    <source>
        <dbReference type="Google" id="ProtNLM"/>
    </source>
</evidence>
<dbReference type="Proteomes" id="UP001548189">
    <property type="component" value="Unassembled WGS sequence"/>
</dbReference>
<protein>
    <recommendedName>
        <fullName evidence="3">DUF1073 domain-containing protein</fullName>
    </recommendedName>
</protein>
<name>A0ABV2BPD5_9GAMM</name>
<accession>A0ABV2BPD5</accession>
<evidence type="ECO:0000313" key="1">
    <source>
        <dbReference type="EMBL" id="MET1253812.1"/>
    </source>
</evidence>
<dbReference type="EMBL" id="JBEVCJ010000001">
    <property type="protein sequence ID" value="MET1253812.1"/>
    <property type="molecule type" value="Genomic_DNA"/>
</dbReference>
<reference evidence="1 2" key="1">
    <citation type="submission" date="2024-06" db="EMBL/GenBank/DDBJ databases">
        <authorList>
            <person name="Li F."/>
        </authorList>
    </citation>
    <scope>NUCLEOTIDE SEQUENCE [LARGE SCALE GENOMIC DNA]</scope>
    <source>
        <strain evidence="1 2">GXAS 311</strain>
    </source>
</reference>